<keyword evidence="1" id="KW-1003">Cell membrane</keyword>
<name>A0A174FFY6_9CLOT</name>
<dbReference type="Proteomes" id="UP000095558">
    <property type="component" value="Unassembled WGS sequence"/>
</dbReference>
<keyword evidence="3" id="KW-0479">Metal-binding</keyword>
<gene>
    <name evidence="7" type="ORF">ERS852470_02467</name>
</gene>
<evidence type="ECO:0000256" key="1">
    <source>
        <dbReference type="ARBA" id="ARBA00022475"/>
    </source>
</evidence>
<dbReference type="PANTHER" id="PTHR34990:SF2">
    <property type="entry name" value="BLL8164 PROTEIN"/>
    <property type="match status" value="1"/>
</dbReference>
<evidence type="ECO:0000256" key="2">
    <source>
        <dbReference type="ARBA" id="ARBA00022519"/>
    </source>
</evidence>
<dbReference type="EMBL" id="CYZV01000026">
    <property type="protein sequence ID" value="CUO47858.1"/>
    <property type="molecule type" value="Genomic_DNA"/>
</dbReference>
<keyword evidence="2" id="KW-0997">Cell inner membrane</keyword>
<keyword evidence="4" id="KW-0472">Membrane</keyword>
<dbReference type="PANTHER" id="PTHR34990">
    <property type="entry name" value="UDP-2,3-DIACYLGLUCOSAMINE HYDROLASE-RELATED"/>
    <property type="match status" value="1"/>
</dbReference>
<proteinExistence type="predicted"/>
<evidence type="ECO:0000256" key="3">
    <source>
        <dbReference type="ARBA" id="ARBA00022723"/>
    </source>
</evidence>
<dbReference type="GO" id="GO:0016020">
    <property type="term" value="C:membrane"/>
    <property type="evidence" value="ECO:0007669"/>
    <property type="project" value="GOC"/>
</dbReference>
<accession>A0A174FFY6</accession>
<reference evidence="7 8" key="1">
    <citation type="submission" date="2015-09" db="EMBL/GenBank/DDBJ databases">
        <authorList>
            <consortium name="Pathogen Informatics"/>
        </authorList>
    </citation>
    <scope>NUCLEOTIDE SEQUENCE [LARGE SCALE GENOMIC DNA]</scope>
    <source>
        <strain evidence="7 8">2789STDY5834855</strain>
    </source>
</reference>
<evidence type="ECO:0000313" key="8">
    <source>
        <dbReference type="Proteomes" id="UP000095558"/>
    </source>
</evidence>
<organism evidence="7 8">
    <name type="scientific">Clostridium disporicum</name>
    <dbReference type="NCBI Taxonomy" id="84024"/>
    <lineage>
        <taxon>Bacteria</taxon>
        <taxon>Bacillati</taxon>
        <taxon>Bacillota</taxon>
        <taxon>Clostridia</taxon>
        <taxon>Eubacteriales</taxon>
        <taxon>Clostridiaceae</taxon>
        <taxon>Clostridium</taxon>
    </lineage>
</organism>
<dbReference type="GO" id="GO:0009245">
    <property type="term" value="P:lipid A biosynthetic process"/>
    <property type="evidence" value="ECO:0007669"/>
    <property type="project" value="TreeGrafter"/>
</dbReference>
<dbReference type="GeneID" id="83013045"/>
<sequence>MSVKELENIYENGFTLDFDDDSKIVFISDVHRGDGTYSDSFLPNRNIYITALKYYLKNDYIYIEVGDGDELWKNKNFNEISFFYDDIFKILNKFNKKNNIYCIVGNHDIIKRCRNFKYKEENALKKIGADYGEEFIKFIKNVTFYPGMNLMYKPLGEKFLVVHGHQLDFWNNEAWRINEFLVRYIWKFLNGIAGFKDPTRSAKSKTQRSRIDIKLQDWARDNCTMLLCGHTHNTRFPGLYEPPYFNDGCCVYPYAITTIEIEKGEIKLVKWIIDAQDAGSLWVTRKNIAGPTKIAEYLNYAKEERIRKRKS</sequence>
<dbReference type="GO" id="GO:0046872">
    <property type="term" value="F:metal ion binding"/>
    <property type="evidence" value="ECO:0007669"/>
    <property type="project" value="UniProtKB-KW"/>
</dbReference>
<dbReference type="OrthoDB" id="9773199at2"/>
<dbReference type="GO" id="GO:0008758">
    <property type="term" value="F:UDP-2,3-diacylglucosamine hydrolase activity"/>
    <property type="evidence" value="ECO:0007669"/>
    <property type="project" value="TreeGrafter"/>
</dbReference>
<evidence type="ECO:0000259" key="6">
    <source>
        <dbReference type="Pfam" id="PF00149"/>
    </source>
</evidence>
<dbReference type="InterPro" id="IPR029052">
    <property type="entry name" value="Metallo-depent_PP-like"/>
</dbReference>
<feature type="domain" description="Calcineurin-like phosphoesterase" evidence="6">
    <location>
        <begin position="23"/>
        <end position="233"/>
    </location>
</feature>
<evidence type="ECO:0000313" key="7">
    <source>
        <dbReference type="EMBL" id="CUO47858.1"/>
    </source>
</evidence>
<dbReference type="InterPro" id="IPR004843">
    <property type="entry name" value="Calcineurin-like_PHP"/>
</dbReference>
<dbReference type="Pfam" id="PF00149">
    <property type="entry name" value="Metallophos"/>
    <property type="match status" value="1"/>
</dbReference>
<keyword evidence="5" id="KW-0464">Manganese</keyword>
<protein>
    <submittedName>
        <fullName evidence="7">Ser/Thr protein phosphatase family protein</fullName>
    </submittedName>
</protein>
<dbReference type="AlphaFoldDB" id="A0A174FFY6"/>
<dbReference type="Gene3D" id="3.60.21.10">
    <property type="match status" value="1"/>
</dbReference>
<dbReference type="SUPFAM" id="SSF56300">
    <property type="entry name" value="Metallo-dependent phosphatases"/>
    <property type="match status" value="1"/>
</dbReference>
<evidence type="ECO:0000256" key="4">
    <source>
        <dbReference type="ARBA" id="ARBA00023136"/>
    </source>
</evidence>
<dbReference type="InterPro" id="IPR043461">
    <property type="entry name" value="LpxH-like"/>
</dbReference>
<dbReference type="RefSeq" id="WP_042401611.1">
    <property type="nucleotide sequence ID" value="NZ_CYYT01000013.1"/>
</dbReference>
<evidence type="ECO:0000256" key="5">
    <source>
        <dbReference type="ARBA" id="ARBA00023211"/>
    </source>
</evidence>